<dbReference type="AlphaFoldDB" id="A0A6J5YE07"/>
<organism evidence="1">
    <name type="scientific">freshwater metagenome</name>
    <dbReference type="NCBI Taxonomy" id="449393"/>
    <lineage>
        <taxon>unclassified sequences</taxon>
        <taxon>metagenomes</taxon>
        <taxon>ecological metagenomes</taxon>
    </lineage>
</organism>
<proteinExistence type="predicted"/>
<gene>
    <name evidence="1" type="ORF">UFOPK1392_01867</name>
</gene>
<accession>A0A6J5YE07</accession>
<evidence type="ECO:0000313" key="1">
    <source>
        <dbReference type="EMBL" id="CAB4324103.1"/>
    </source>
</evidence>
<name>A0A6J5YE07_9ZZZZ</name>
<sequence length="98" mass="11035">MPVDRNQQPASVRARKRCFDELGLIAEHGDHGVARYQATGPQCMHQAGHPRIELDPRCRTAVVDDRRLITTFGNDRPENSGHGRTASSKFMGRWVRIA</sequence>
<dbReference type="EMBL" id="CAEMXZ010000103">
    <property type="protein sequence ID" value="CAB4324103.1"/>
    <property type="molecule type" value="Genomic_DNA"/>
</dbReference>
<reference evidence="1" key="1">
    <citation type="submission" date="2020-05" db="EMBL/GenBank/DDBJ databases">
        <authorList>
            <person name="Chiriac C."/>
            <person name="Salcher M."/>
            <person name="Ghai R."/>
            <person name="Kavagutti S V."/>
        </authorList>
    </citation>
    <scope>NUCLEOTIDE SEQUENCE</scope>
</reference>
<protein>
    <submittedName>
        <fullName evidence="1">Unannotated protein</fullName>
    </submittedName>
</protein>